<evidence type="ECO:0000259" key="6">
    <source>
        <dbReference type="Pfam" id="PF08328"/>
    </source>
</evidence>
<evidence type="ECO:0008006" key="9">
    <source>
        <dbReference type="Google" id="ProtNLM"/>
    </source>
</evidence>
<dbReference type="PANTHER" id="PTHR43411">
    <property type="entry name" value="ADENYLOSUCCINATE LYASE"/>
    <property type="match status" value="1"/>
</dbReference>
<dbReference type="Gene3D" id="1.20.200.10">
    <property type="entry name" value="Fumarase/aspartase (Central domain)"/>
    <property type="match status" value="1"/>
</dbReference>
<name>A0A1F6AIQ9_9BACT</name>
<evidence type="ECO:0000259" key="5">
    <source>
        <dbReference type="Pfam" id="PF00206"/>
    </source>
</evidence>
<evidence type="ECO:0000256" key="2">
    <source>
        <dbReference type="ARBA" id="ARBA00004734"/>
    </source>
</evidence>
<organism evidence="7 8">
    <name type="scientific">Candidatus Gottesmanbacteria bacterium RIFCSPLOWO2_01_FULL_43_11b</name>
    <dbReference type="NCBI Taxonomy" id="1798392"/>
    <lineage>
        <taxon>Bacteria</taxon>
        <taxon>Candidatus Gottesmaniibacteriota</taxon>
    </lineage>
</organism>
<dbReference type="PANTHER" id="PTHR43411:SF1">
    <property type="entry name" value="ADENYLOSUCCINATE LYASE"/>
    <property type="match status" value="1"/>
</dbReference>
<dbReference type="Proteomes" id="UP000178759">
    <property type="component" value="Unassembled WGS sequence"/>
</dbReference>
<dbReference type="GO" id="GO:0006188">
    <property type="term" value="P:IMP biosynthetic process"/>
    <property type="evidence" value="ECO:0007669"/>
    <property type="project" value="InterPro"/>
</dbReference>
<dbReference type="InterPro" id="IPR013539">
    <property type="entry name" value="PurB_C"/>
</dbReference>
<comment type="function">
    <text evidence="4">Catalyzes two reactions in de novo purine nucleotide biosynthesis. Catalyzes the breakdown of 5-aminoimidazole- (N-succinylocarboxamide) ribotide (SAICAR or 2-[5-amino-1-(5-phospho-beta-D-ribosyl)imidazole-4-carboxamido]succinate) to 5-aminoimidazole-4-carboxamide ribotide (AICAR or 5-amino-1-(5-phospho-beta-D-ribosyl)imidazole-4-carboxamide) and fumarate, and of adenylosuccinate (ADS or N(6)-(1,2-dicarboxyethyl)-AMP) to adenosine monophosphate (AMP) and fumarate.</text>
</comment>
<accession>A0A1F6AIQ9</accession>
<dbReference type="Pfam" id="PF08328">
    <property type="entry name" value="ASL_C"/>
    <property type="match status" value="1"/>
</dbReference>
<dbReference type="PROSITE" id="PS00163">
    <property type="entry name" value="FUMARATE_LYASES"/>
    <property type="match status" value="1"/>
</dbReference>
<dbReference type="InterPro" id="IPR047136">
    <property type="entry name" value="PurB_bact"/>
</dbReference>
<gene>
    <name evidence="7" type="ORF">A3A79_03175</name>
</gene>
<dbReference type="SUPFAM" id="SSF48557">
    <property type="entry name" value="L-aspartase-like"/>
    <property type="match status" value="1"/>
</dbReference>
<comment type="pathway">
    <text evidence="2">Purine metabolism; AMP biosynthesis via de novo pathway; AMP from IMP: step 2/2.</text>
</comment>
<proteinExistence type="predicted"/>
<dbReference type="InterPro" id="IPR020557">
    <property type="entry name" value="Fumarate_lyase_CS"/>
</dbReference>
<dbReference type="STRING" id="1798392.A3A79_03175"/>
<dbReference type="Gene3D" id="1.10.275.10">
    <property type="entry name" value="Fumarase/aspartase (N-terminal domain)"/>
    <property type="match status" value="1"/>
</dbReference>
<evidence type="ECO:0000313" key="7">
    <source>
        <dbReference type="EMBL" id="OGG24167.1"/>
    </source>
</evidence>
<feature type="domain" description="Adenylosuccinate lyase PurB C-terminal" evidence="6">
    <location>
        <begin position="311"/>
        <end position="406"/>
    </location>
</feature>
<sequence length="435" mass="49309">MDEGLFALSPYDGRYRSIGQELAPWFSEAGIIKTRIALELSYLTLLSRKKIIRPFTRIETSFIKKFNPGASQIKEIEKRTHHDVQAAVVYLQTILSKSSLADISDFVHFGLTSEDINNITWRTSLMKARESVLIPSLEKLVGVFGELAKKYKSLVMLGRTHGQPAVPTTFGKEMINVAIRLHGQKNKLIHFQFQGKLNGAVGNFHSIDRIVSDTFITTLGFLPHHFTTQVNPNDDVIEYLQIIERINNILHGFSQDMWRYISDEWVLQKPLGVGSSTMPQKINPIDFEHSEGATEIANGLIGVLVERLGESRLQRDLSDTPLFRFLGEIHAATIDALGRTTSGLGRIEPNKKVMQEMLEKNWAILAEPLQLLLKKSHKKDAYEKVKKLTQGKTFTRKSWEEMVYSIVGKHEPLTPSTYIGLSRELTEEGLRLIQK</sequence>
<dbReference type="Gene3D" id="1.10.40.30">
    <property type="entry name" value="Fumarase/aspartase (C-terminal domain)"/>
    <property type="match status" value="1"/>
</dbReference>
<evidence type="ECO:0000256" key="1">
    <source>
        <dbReference type="ARBA" id="ARBA00004706"/>
    </source>
</evidence>
<dbReference type="InterPro" id="IPR000362">
    <property type="entry name" value="Fumarate_lyase_fam"/>
</dbReference>
<dbReference type="Pfam" id="PF00206">
    <property type="entry name" value="Lyase_1"/>
    <property type="match status" value="1"/>
</dbReference>
<dbReference type="EMBL" id="MFJV01000001">
    <property type="protein sequence ID" value="OGG24167.1"/>
    <property type="molecule type" value="Genomic_DNA"/>
</dbReference>
<dbReference type="InterPro" id="IPR008948">
    <property type="entry name" value="L-Aspartase-like"/>
</dbReference>
<comment type="pathway">
    <text evidence="1">Purine metabolism; IMP biosynthesis via de novo pathway; 5-amino-1-(5-phospho-D-ribosyl)imidazole-4-carboxamide from 5-amino-1-(5-phospho-D-ribosyl)imidazole-4-carboxylate: step 2/2.</text>
</comment>
<dbReference type="PRINTS" id="PR00145">
    <property type="entry name" value="ARGSUCLYASE"/>
</dbReference>
<dbReference type="AlphaFoldDB" id="A0A1F6AIQ9"/>
<dbReference type="GO" id="GO:0004018">
    <property type="term" value="F:N6-(1,2-dicarboxyethyl)AMP AMP-lyase (fumarate-forming) activity"/>
    <property type="evidence" value="ECO:0007669"/>
    <property type="project" value="InterPro"/>
</dbReference>
<dbReference type="InterPro" id="IPR022761">
    <property type="entry name" value="Fumarate_lyase_N"/>
</dbReference>
<dbReference type="InterPro" id="IPR024083">
    <property type="entry name" value="Fumarase/histidase_N"/>
</dbReference>
<keyword evidence="3" id="KW-0658">Purine biosynthesis</keyword>
<evidence type="ECO:0000256" key="3">
    <source>
        <dbReference type="ARBA" id="ARBA00022755"/>
    </source>
</evidence>
<dbReference type="PRINTS" id="PR00149">
    <property type="entry name" value="FUMRATELYASE"/>
</dbReference>
<reference evidence="7 8" key="1">
    <citation type="journal article" date="2016" name="Nat. Commun.">
        <title>Thousands of microbial genomes shed light on interconnected biogeochemical processes in an aquifer system.</title>
        <authorList>
            <person name="Anantharaman K."/>
            <person name="Brown C.T."/>
            <person name="Hug L.A."/>
            <person name="Sharon I."/>
            <person name="Castelle C.J."/>
            <person name="Probst A.J."/>
            <person name="Thomas B.C."/>
            <person name="Singh A."/>
            <person name="Wilkins M.J."/>
            <person name="Karaoz U."/>
            <person name="Brodie E.L."/>
            <person name="Williams K.H."/>
            <person name="Hubbard S.S."/>
            <person name="Banfield J.F."/>
        </authorList>
    </citation>
    <scope>NUCLEOTIDE SEQUENCE [LARGE SCALE GENOMIC DNA]</scope>
</reference>
<evidence type="ECO:0000256" key="4">
    <source>
        <dbReference type="ARBA" id="ARBA00025012"/>
    </source>
</evidence>
<comment type="caution">
    <text evidence="7">The sequence shown here is derived from an EMBL/GenBank/DDBJ whole genome shotgun (WGS) entry which is preliminary data.</text>
</comment>
<feature type="domain" description="Fumarate lyase N-terminal" evidence="5">
    <location>
        <begin position="70"/>
        <end position="292"/>
    </location>
</feature>
<protein>
    <recommendedName>
        <fullName evidence="9">Adenylosuccinate lyase</fullName>
    </recommendedName>
</protein>
<evidence type="ECO:0000313" key="8">
    <source>
        <dbReference type="Proteomes" id="UP000178759"/>
    </source>
</evidence>